<protein>
    <submittedName>
        <fullName evidence="5">Unannotated protein</fullName>
    </submittedName>
</protein>
<feature type="domain" description="HTH luxR-type" evidence="4">
    <location>
        <begin position="94"/>
        <end position="156"/>
    </location>
</feature>
<dbReference type="PRINTS" id="PR00038">
    <property type="entry name" value="HTHLUXR"/>
</dbReference>
<dbReference type="InterPro" id="IPR036388">
    <property type="entry name" value="WH-like_DNA-bd_sf"/>
</dbReference>
<gene>
    <name evidence="5" type="ORF">UFOPK3564_04019</name>
</gene>
<dbReference type="Gene3D" id="1.10.10.10">
    <property type="entry name" value="Winged helix-like DNA-binding domain superfamily/Winged helix DNA-binding domain"/>
    <property type="match status" value="1"/>
</dbReference>
<dbReference type="PROSITE" id="PS50043">
    <property type="entry name" value="HTH_LUXR_2"/>
    <property type="match status" value="1"/>
</dbReference>
<accession>A0A6J7L0M2</accession>
<reference evidence="5" key="1">
    <citation type="submission" date="2020-05" db="EMBL/GenBank/DDBJ databases">
        <authorList>
            <person name="Chiriac C."/>
            <person name="Salcher M."/>
            <person name="Ghai R."/>
            <person name="Kavagutti S V."/>
        </authorList>
    </citation>
    <scope>NUCLEOTIDE SEQUENCE</scope>
</reference>
<dbReference type="PANTHER" id="PTHR44688:SF16">
    <property type="entry name" value="DNA-BINDING TRANSCRIPTIONAL ACTIVATOR DEVR_DOSR"/>
    <property type="match status" value="1"/>
</dbReference>
<dbReference type="InterPro" id="IPR000792">
    <property type="entry name" value="Tscrpt_reg_LuxR_C"/>
</dbReference>
<keyword evidence="2" id="KW-0238">DNA-binding</keyword>
<organism evidence="5">
    <name type="scientific">freshwater metagenome</name>
    <dbReference type="NCBI Taxonomy" id="449393"/>
    <lineage>
        <taxon>unclassified sequences</taxon>
        <taxon>metagenomes</taxon>
        <taxon>ecological metagenomes</taxon>
    </lineage>
</organism>
<dbReference type="EMBL" id="CAFBMK010000474">
    <property type="protein sequence ID" value="CAB4960302.1"/>
    <property type="molecule type" value="Genomic_DNA"/>
</dbReference>
<evidence type="ECO:0000256" key="1">
    <source>
        <dbReference type="ARBA" id="ARBA00023015"/>
    </source>
</evidence>
<dbReference type="CDD" id="cd06170">
    <property type="entry name" value="LuxR_C_like"/>
    <property type="match status" value="1"/>
</dbReference>
<evidence type="ECO:0000313" key="5">
    <source>
        <dbReference type="EMBL" id="CAB4960302.1"/>
    </source>
</evidence>
<dbReference type="PANTHER" id="PTHR44688">
    <property type="entry name" value="DNA-BINDING TRANSCRIPTIONAL ACTIVATOR DEVR_DOSR"/>
    <property type="match status" value="1"/>
</dbReference>
<evidence type="ECO:0000256" key="3">
    <source>
        <dbReference type="ARBA" id="ARBA00023163"/>
    </source>
</evidence>
<dbReference type="SMART" id="SM00421">
    <property type="entry name" value="HTH_LUXR"/>
    <property type="match status" value="1"/>
</dbReference>
<evidence type="ECO:0000259" key="4">
    <source>
        <dbReference type="PROSITE" id="PS50043"/>
    </source>
</evidence>
<dbReference type="InterPro" id="IPR016032">
    <property type="entry name" value="Sig_transdc_resp-reg_C-effctor"/>
</dbReference>
<dbReference type="GO" id="GO:0006355">
    <property type="term" value="P:regulation of DNA-templated transcription"/>
    <property type="evidence" value="ECO:0007669"/>
    <property type="project" value="InterPro"/>
</dbReference>
<name>A0A6J7L0M2_9ZZZZ</name>
<dbReference type="SUPFAM" id="SSF46894">
    <property type="entry name" value="C-terminal effector domain of the bipartite response regulators"/>
    <property type="match status" value="1"/>
</dbReference>
<evidence type="ECO:0000256" key="2">
    <source>
        <dbReference type="ARBA" id="ARBA00023125"/>
    </source>
</evidence>
<dbReference type="Pfam" id="PF00196">
    <property type="entry name" value="GerE"/>
    <property type="match status" value="1"/>
</dbReference>
<dbReference type="GO" id="GO:0003677">
    <property type="term" value="F:DNA binding"/>
    <property type="evidence" value="ECO:0007669"/>
    <property type="project" value="UniProtKB-KW"/>
</dbReference>
<sequence length="156" mass="16433">MDRLRALAATIDGDLVAARLEHVEALAEGDAARLDAASSVFDGLGASLLAAEAATDAAAAWRADGRRQRADAALARAGALAEDCPDAHTPALVPVALRERLTEAERGTALLAVAGRTNRQIAQELGLSIRTIDNRLQRTYTKLGISSRAELARLVR</sequence>
<keyword evidence="3" id="KW-0804">Transcription</keyword>
<dbReference type="AlphaFoldDB" id="A0A6J7L0M2"/>
<keyword evidence="1" id="KW-0805">Transcription regulation</keyword>
<proteinExistence type="predicted"/>
<dbReference type="PROSITE" id="PS00622">
    <property type="entry name" value="HTH_LUXR_1"/>
    <property type="match status" value="1"/>
</dbReference>